<accession>A0A8J6J997</accession>
<dbReference type="Pfam" id="PF12833">
    <property type="entry name" value="HTH_18"/>
    <property type="match status" value="1"/>
</dbReference>
<evidence type="ECO:0000313" key="5">
    <source>
        <dbReference type="EMBL" id="MBC5735988.1"/>
    </source>
</evidence>
<dbReference type="InterPro" id="IPR050204">
    <property type="entry name" value="AraC_XylS_family_regulators"/>
</dbReference>
<keyword evidence="1" id="KW-0805">Transcription regulation</keyword>
<dbReference type="InterPro" id="IPR037923">
    <property type="entry name" value="HTH-like"/>
</dbReference>
<evidence type="ECO:0000259" key="4">
    <source>
        <dbReference type="PROSITE" id="PS01124"/>
    </source>
</evidence>
<dbReference type="InterPro" id="IPR009057">
    <property type="entry name" value="Homeodomain-like_sf"/>
</dbReference>
<dbReference type="PRINTS" id="PR00032">
    <property type="entry name" value="HTHARAC"/>
</dbReference>
<keyword evidence="6" id="KW-1185">Reference proteome</keyword>
<name>A0A8J6J997_9FIRM</name>
<gene>
    <name evidence="5" type="ORF">H8S62_03030</name>
</gene>
<dbReference type="Pfam" id="PF02311">
    <property type="entry name" value="AraC_binding"/>
    <property type="match status" value="1"/>
</dbReference>
<organism evidence="5 6">
    <name type="scientific">Lawsonibacter faecis</name>
    <dbReference type="NCBI Taxonomy" id="2763052"/>
    <lineage>
        <taxon>Bacteria</taxon>
        <taxon>Bacillati</taxon>
        <taxon>Bacillota</taxon>
        <taxon>Clostridia</taxon>
        <taxon>Eubacteriales</taxon>
        <taxon>Oscillospiraceae</taxon>
        <taxon>Lawsonibacter</taxon>
    </lineage>
</organism>
<dbReference type="SUPFAM" id="SSF46689">
    <property type="entry name" value="Homeodomain-like"/>
    <property type="match status" value="2"/>
</dbReference>
<evidence type="ECO:0000256" key="3">
    <source>
        <dbReference type="ARBA" id="ARBA00023163"/>
    </source>
</evidence>
<dbReference type="PANTHER" id="PTHR46796:SF2">
    <property type="entry name" value="TRANSCRIPTIONAL REGULATORY PROTEIN"/>
    <property type="match status" value="1"/>
</dbReference>
<dbReference type="InterPro" id="IPR020449">
    <property type="entry name" value="Tscrpt_reg_AraC-type_HTH"/>
</dbReference>
<dbReference type="RefSeq" id="WP_155149480.1">
    <property type="nucleotide sequence ID" value="NZ_JACOPQ010000002.1"/>
</dbReference>
<feature type="domain" description="HTH araC/xylS-type" evidence="4">
    <location>
        <begin position="171"/>
        <end position="268"/>
    </location>
</feature>
<dbReference type="SUPFAM" id="SSF51215">
    <property type="entry name" value="Regulatory protein AraC"/>
    <property type="match status" value="1"/>
</dbReference>
<dbReference type="InterPro" id="IPR018060">
    <property type="entry name" value="HTH_AraC"/>
</dbReference>
<dbReference type="AlphaFoldDB" id="A0A8J6J997"/>
<dbReference type="InterPro" id="IPR003313">
    <property type="entry name" value="AraC-bd"/>
</dbReference>
<evidence type="ECO:0000256" key="2">
    <source>
        <dbReference type="ARBA" id="ARBA00023125"/>
    </source>
</evidence>
<dbReference type="GO" id="GO:0043565">
    <property type="term" value="F:sequence-specific DNA binding"/>
    <property type="evidence" value="ECO:0007669"/>
    <property type="project" value="InterPro"/>
</dbReference>
<evidence type="ECO:0000256" key="1">
    <source>
        <dbReference type="ARBA" id="ARBA00023015"/>
    </source>
</evidence>
<dbReference type="InterPro" id="IPR014710">
    <property type="entry name" value="RmlC-like_jellyroll"/>
</dbReference>
<dbReference type="Proteomes" id="UP000607645">
    <property type="component" value="Unassembled WGS sequence"/>
</dbReference>
<dbReference type="SMART" id="SM00342">
    <property type="entry name" value="HTH_ARAC"/>
    <property type="match status" value="1"/>
</dbReference>
<dbReference type="Gene3D" id="2.60.120.10">
    <property type="entry name" value="Jelly Rolls"/>
    <property type="match status" value="1"/>
</dbReference>
<keyword evidence="2" id="KW-0238">DNA-binding</keyword>
<dbReference type="EMBL" id="JACOPQ010000002">
    <property type="protein sequence ID" value="MBC5735988.1"/>
    <property type="molecule type" value="Genomic_DNA"/>
</dbReference>
<reference evidence="5" key="1">
    <citation type="submission" date="2020-08" db="EMBL/GenBank/DDBJ databases">
        <title>Genome public.</title>
        <authorList>
            <person name="Liu C."/>
            <person name="Sun Q."/>
        </authorList>
    </citation>
    <scope>NUCLEOTIDE SEQUENCE</scope>
    <source>
        <strain evidence="5">NSJ-52</strain>
    </source>
</reference>
<dbReference type="PROSITE" id="PS01124">
    <property type="entry name" value="HTH_ARAC_FAMILY_2"/>
    <property type="match status" value="1"/>
</dbReference>
<dbReference type="Gene3D" id="1.10.10.60">
    <property type="entry name" value="Homeodomain-like"/>
    <property type="match status" value="1"/>
</dbReference>
<dbReference type="GO" id="GO:0003700">
    <property type="term" value="F:DNA-binding transcription factor activity"/>
    <property type="evidence" value="ECO:0007669"/>
    <property type="project" value="InterPro"/>
</dbReference>
<protein>
    <submittedName>
        <fullName evidence="5">Helix-turn-helix transcriptional regulator</fullName>
    </submittedName>
</protein>
<keyword evidence="3" id="KW-0804">Transcription</keyword>
<sequence length="276" mass="31630">MEKEERRIYYDPELGVEAYYFKGVVQKFPTHFHEHYVIGVIESGQRFAICGGQQYLIQPGDLVIFNPRQPHACEQVGAYPLDWRCVNVTEPVMERVTENITGRAYLPVFSKCVFYRSELAGLVREVYEMVAGEEREFCKEERFLLLVEQLLEENGGGFPPEPDTGDRPEVRAVCAYLEEHYGETISLDALARVAGLSKCYLLRSFTRQKGISPYRYLETVRVDRAKGLLEQGVRPVDVALRTGFSDQSHFTNFFKNLIGLTPRQYQSCFTGCPPRA</sequence>
<evidence type="ECO:0000313" key="6">
    <source>
        <dbReference type="Proteomes" id="UP000607645"/>
    </source>
</evidence>
<comment type="caution">
    <text evidence="5">The sequence shown here is derived from an EMBL/GenBank/DDBJ whole genome shotgun (WGS) entry which is preliminary data.</text>
</comment>
<dbReference type="PANTHER" id="PTHR46796">
    <property type="entry name" value="HTH-TYPE TRANSCRIPTIONAL ACTIVATOR RHAS-RELATED"/>
    <property type="match status" value="1"/>
</dbReference>
<proteinExistence type="predicted"/>